<dbReference type="WBParaSite" id="TCNE_0000845601-mRNA-1">
    <property type="protein sequence ID" value="TCNE_0000845601-mRNA-1"/>
    <property type="gene ID" value="TCNE_0000845601"/>
</dbReference>
<evidence type="ECO:0000313" key="3">
    <source>
        <dbReference type="Proteomes" id="UP000050794"/>
    </source>
</evidence>
<dbReference type="EMBL" id="UYWY01019914">
    <property type="protein sequence ID" value="VDM39777.1"/>
    <property type="molecule type" value="Genomic_DNA"/>
</dbReference>
<dbReference type="InterPro" id="IPR055472">
    <property type="entry name" value="DUF7044"/>
</dbReference>
<proteinExistence type="predicted"/>
<reference evidence="2 3" key="2">
    <citation type="submission" date="2018-11" db="EMBL/GenBank/DDBJ databases">
        <authorList>
            <consortium name="Pathogen Informatics"/>
        </authorList>
    </citation>
    <scope>NUCLEOTIDE SEQUENCE [LARGE SCALE GENOMIC DNA]</scope>
</reference>
<evidence type="ECO:0000313" key="2">
    <source>
        <dbReference type="EMBL" id="VDM39777.1"/>
    </source>
</evidence>
<organism evidence="3 4">
    <name type="scientific">Toxocara canis</name>
    <name type="common">Canine roundworm</name>
    <dbReference type="NCBI Taxonomy" id="6265"/>
    <lineage>
        <taxon>Eukaryota</taxon>
        <taxon>Metazoa</taxon>
        <taxon>Ecdysozoa</taxon>
        <taxon>Nematoda</taxon>
        <taxon>Chromadorea</taxon>
        <taxon>Rhabditida</taxon>
        <taxon>Spirurina</taxon>
        <taxon>Ascaridomorpha</taxon>
        <taxon>Ascaridoidea</taxon>
        <taxon>Toxocaridae</taxon>
        <taxon>Toxocara</taxon>
    </lineage>
</organism>
<dbReference type="Proteomes" id="UP000050794">
    <property type="component" value="Unassembled WGS sequence"/>
</dbReference>
<name>A0A183UIY6_TOXCA</name>
<dbReference type="PANTHER" id="PTHR22255:SF9">
    <property type="entry name" value="LP06548P"/>
    <property type="match status" value="1"/>
</dbReference>
<accession>A0A183UIY6</accession>
<protein>
    <recommendedName>
        <fullName evidence="1">DUF7044 domain-containing protein</fullName>
    </recommendedName>
</protein>
<sequence>MNQHNHHYLFHLNSGSGSCYRCVAFFPVHKNVLQFKQTRCIQSFADSENIGSVCRRSFRGDAPMTTLFRGIFWRNFMIALTLHIIKPAQKYHIPKRMIHERASSGGRMGISADASCSELTDMSFASTVLNYKQDSAVTARCHFPPFLVHDHHSDAPRIWKSIVTDHTHRFSKDEWIEQWEGLNRSVSLCVDEENLGSAHRLIVHAVHGCSSGYQCIKVRCVVIHISLSSAPCSPPLNAIRLMPSSPQLRQHSFQNHVDCCYYCCKHGS</sequence>
<dbReference type="Pfam" id="PF23071">
    <property type="entry name" value="DUF7044"/>
    <property type="match status" value="1"/>
</dbReference>
<dbReference type="PANTHER" id="PTHR22255">
    <property type="entry name" value="LP06548P"/>
    <property type="match status" value="1"/>
</dbReference>
<evidence type="ECO:0000313" key="4">
    <source>
        <dbReference type="WBParaSite" id="TCNE_0000845601-mRNA-1"/>
    </source>
</evidence>
<keyword evidence="3" id="KW-1185">Reference proteome</keyword>
<gene>
    <name evidence="2" type="ORF">TCNE_LOCUS8456</name>
</gene>
<dbReference type="AlphaFoldDB" id="A0A183UIY6"/>
<reference evidence="4" key="1">
    <citation type="submission" date="2016-06" db="UniProtKB">
        <authorList>
            <consortium name="WormBaseParasite"/>
        </authorList>
    </citation>
    <scope>IDENTIFICATION</scope>
</reference>
<evidence type="ECO:0000259" key="1">
    <source>
        <dbReference type="Pfam" id="PF23071"/>
    </source>
</evidence>
<feature type="domain" description="DUF7044" evidence="1">
    <location>
        <begin position="3"/>
        <end position="54"/>
    </location>
</feature>